<accession>A0AAD5PWH7</accession>
<comment type="caution">
    <text evidence="5">The sequence shown here is derived from an EMBL/GenBank/DDBJ whole genome shotgun (WGS) entry which is preliminary data.</text>
</comment>
<organism evidence="5 6">
    <name type="scientific">Daphnia sinensis</name>
    <dbReference type="NCBI Taxonomy" id="1820382"/>
    <lineage>
        <taxon>Eukaryota</taxon>
        <taxon>Metazoa</taxon>
        <taxon>Ecdysozoa</taxon>
        <taxon>Arthropoda</taxon>
        <taxon>Crustacea</taxon>
        <taxon>Branchiopoda</taxon>
        <taxon>Diplostraca</taxon>
        <taxon>Cladocera</taxon>
        <taxon>Anomopoda</taxon>
        <taxon>Daphniidae</taxon>
        <taxon>Daphnia</taxon>
        <taxon>Daphnia similis group</taxon>
    </lineage>
</organism>
<proteinExistence type="inferred from homology"/>
<dbReference type="Proteomes" id="UP000820818">
    <property type="component" value="Linkage Group LG3"/>
</dbReference>
<dbReference type="GO" id="GO:0003682">
    <property type="term" value="F:chromatin binding"/>
    <property type="evidence" value="ECO:0007669"/>
    <property type="project" value="TreeGrafter"/>
</dbReference>
<evidence type="ECO:0000313" key="6">
    <source>
        <dbReference type="Proteomes" id="UP000820818"/>
    </source>
</evidence>
<evidence type="ECO:0000313" key="5">
    <source>
        <dbReference type="EMBL" id="KAI9561857.1"/>
    </source>
</evidence>
<dbReference type="AlphaFoldDB" id="A0AAD5PWH7"/>
<evidence type="ECO:0000256" key="2">
    <source>
        <dbReference type="ARBA" id="ARBA00007925"/>
    </source>
</evidence>
<comment type="similarity">
    <text evidence="2">Belongs to the MCMBP family.</text>
</comment>
<dbReference type="GO" id="GO:0006261">
    <property type="term" value="P:DNA-templated DNA replication"/>
    <property type="evidence" value="ECO:0007669"/>
    <property type="project" value="TreeGrafter"/>
</dbReference>
<evidence type="ECO:0000256" key="4">
    <source>
        <dbReference type="ARBA" id="ARBA00023242"/>
    </source>
</evidence>
<evidence type="ECO:0000256" key="3">
    <source>
        <dbReference type="ARBA" id="ARBA00015405"/>
    </source>
</evidence>
<sequence>MPSLDNWLETPQEIIQKIYEKHGGNSPWEKEVDDYFTSRMANAEAWVSIPSLNEVPIKDLRHGQLVRFRGMFQDQLGPEMYGSGAVIKNTASGCQKNITGKFKDELSLGLDEEVIHWNSTESRSCYYCVPVPGETPWVKQISFSEKNKFPGVQPGRSLLVGKKRTFEEEQDDCEMMEEGESNKRPCPGSSNNVASATNGNLEKILNFPLPSSESVGCIVKVYNDDEIPLNDVMEVVGVLSLNTPGVLVDDEEREDFQPPSSVVPRIHCIRTQKWEHNNPYLPSHGGQKWVEDTTAVTASSTTVRDELHGLFTEFFLGDSLAADYLLCHLMSRVYSRKDTLALGKLSLNLTNIPVDNVVFQESYPRVLFNLLERLVTKAHYLPMSLENLNTLRMIPKKDYQENRLIAGCLQLSSQTHLVLDETAMTEGQLVADGVRNVTAIGNITSWQKIEYDFNYHQVEFHTDIPVLILSERRSIVATDVNLPLRLNLSRGSPFSDLLNKLEDDAELLVRMRNYLTVVRLLPFKLDDTMQEAVQQDFIRSRAPELNFDLWQRAKSMEAERKSRLLHSRR</sequence>
<dbReference type="Pfam" id="PF09739">
    <property type="entry name" value="MCM_bind"/>
    <property type="match status" value="1"/>
</dbReference>
<reference evidence="5 6" key="1">
    <citation type="submission" date="2022-05" db="EMBL/GenBank/DDBJ databases">
        <title>A multi-omics perspective on studying reproductive biology in Daphnia sinensis.</title>
        <authorList>
            <person name="Jia J."/>
        </authorList>
    </citation>
    <scope>NUCLEOTIDE SEQUENCE [LARGE SCALE GENOMIC DNA]</scope>
    <source>
        <strain evidence="5 6">WSL</strain>
    </source>
</reference>
<keyword evidence="6" id="KW-1185">Reference proteome</keyword>
<name>A0AAD5PWH7_9CRUS</name>
<keyword evidence="4" id="KW-0539">Nucleus</keyword>
<dbReference type="PANTHER" id="PTHR13489">
    <property type="entry name" value="MINI-CHROMOSOME MAINTENANCE COMPLEX-BINDING PROTEIN"/>
    <property type="match status" value="1"/>
</dbReference>
<dbReference type="InterPro" id="IPR019140">
    <property type="entry name" value="MCM_complex-bd"/>
</dbReference>
<dbReference type="GO" id="GO:0005634">
    <property type="term" value="C:nucleus"/>
    <property type="evidence" value="ECO:0007669"/>
    <property type="project" value="UniProtKB-SubCell"/>
</dbReference>
<comment type="subcellular location">
    <subcellularLocation>
        <location evidence="1">Nucleus</location>
    </subcellularLocation>
</comment>
<evidence type="ECO:0000256" key="1">
    <source>
        <dbReference type="ARBA" id="ARBA00004123"/>
    </source>
</evidence>
<gene>
    <name evidence="5" type="ORF">GHT06_012819</name>
</gene>
<dbReference type="EMBL" id="WJBH02000003">
    <property type="protein sequence ID" value="KAI9561857.1"/>
    <property type="molecule type" value="Genomic_DNA"/>
</dbReference>
<protein>
    <recommendedName>
        <fullName evidence="3">Mini-chromosome maintenance complex-binding protein</fullName>
    </recommendedName>
</protein>
<dbReference type="PANTHER" id="PTHR13489:SF0">
    <property type="entry name" value="MINI-CHROMOSOME MAINTENANCE COMPLEX-BINDING PROTEIN"/>
    <property type="match status" value="1"/>
</dbReference>